<dbReference type="Gene3D" id="1.10.238.10">
    <property type="entry name" value="EF-hand"/>
    <property type="match status" value="1"/>
</dbReference>
<evidence type="ECO:0000259" key="4">
    <source>
        <dbReference type="PROSITE" id="PS50222"/>
    </source>
</evidence>
<dbReference type="GO" id="GO:0005509">
    <property type="term" value="F:calcium ion binding"/>
    <property type="evidence" value="ECO:0007669"/>
    <property type="project" value="InterPro"/>
</dbReference>
<gene>
    <name evidence="5" type="ORF">LGLO00237_LOCUS16469</name>
</gene>
<dbReference type="AlphaFoldDB" id="A0A7S3YX87"/>
<keyword evidence="2" id="KW-0175">Coiled coil</keyword>
<dbReference type="InterPro" id="IPR002048">
    <property type="entry name" value="EF_hand_dom"/>
</dbReference>
<dbReference type="PROSITE" id="PS00018">
    <property type="entry name" value="EF_HAND_1"/>
    <property type="match status" value="1"/>
</dbReference>
<dbReference type="InterPro" id="IPR011992">
    <property type="entry name" value="EF-hand-dom_pair"/>
</dbReference>
<protein>
    <recommendedName>
        <fullName evidence="4">EF-hand domain-containing protein</fullName>
    </recommendedName>
</protein>
<organism evidence="5">
    <name type="scientific">Lotharella globosa</name>
    <dbReference type="NCBI Taxonomy" id="91324"/>
    <lineage>
        <taxon>Eukaryota</taxon>
        <taxon>Sar</taxon>
        <taxon>Rhizaria</taxon>
        <taxon>Cercozoa</taxon>
        <taxon>Chlorarachniophyceae</taxon>
        <taxon>Lotharella</taxon>
    </lineage>
</organism>
<feature type="domain" description="EF-hand" evidence="4">
    <location>
        <begin position="129"/>
        <end position="164"/>
    </location>
</feature>
<evidence type="ECO:0000313" key="5">
    <source>
        <dbReference type="EMBL" id="CAE0664864.1"/>
    </source>
</evidence>
<reference evidence="5" key="1">
    <citation type="submission" date="2021-01" db="EMBL/GenBank/DDBJ databases">
        <authorList>
            <person name="Corre E."/>
            <person name="Pelletier E."/>
            <person name="Niang G."/>
            <person name="Scheremetjew M."/>
            <person name="Finn R."/>
            <person name="Kale V."/>
            <person name="Holt S."/>
            <person name="Cochrane G."/>
            <person name="Meng A."/>
            <person name="Brown T."/>
            <person name="Cohen L."/>
        </authorList>
    </citation>
    <scope>NUCLEOTIDE SEQUENCE</scope>
    <source>
        <strain evidence="5">CCCM811</strain>
    </source>
</reference>
<feature type="coiled-coil region" evidence="2">
    <location>
        <begin position="50"/>
        <end position="78"/>
    </location>
</feature>
<dbReference type="InterPro" id="IPR018247">
    <property type="entry name" value="EF_Hand_1_Ca_BS"/>
</dbReference>
<feature type="compositionally biased region" description="Low complexity" evidence="3">
    <location>
        <begin position="1"/>
        <end position="41"/>
    </location>
</feature>
<feature type="region of interest" description="Disordered" evidence="3">
    <location>
        <begin position="203"/>
        <end position="240"/>
    </location>
</feature>
<evidence type="ECO:0000256" key="1">
    <source>
        <dbReference type="ARBA" id="ARBA00022837"/>
    </source>
</evidence>
<evidence type="ECO:0000256" key="2">
    <source>
        <dbReference type="SAM" id="Coils"/>
    </source>
</evidence>
<evidence type="ECO:0000256" key="3">
    <source>
        <dbReference type="SAM" id="MobiDB-lite"/>
    </source>
</evidence>
<proteinExistence type="predicted"/>
<dbReference type="PROSITE" id="PS50222">
    <property type="entry name" value="EF_HAND_2"/>
    <property type="match status" value="1"/>
</dbReference>
<keyword evidence="1" id="KW-0106">Calcium</keyword>
<dbReference type="SUPFAM" id="SSF47473">
    <property type="entry name" value="EF-hand"/>
    <property type="match status" value="1"/>
</dbReference>
<name>A0A7S3YX87_9EUKA</name>
<feature type="region of interest" description="Disordered" evidence="3">
    <location>
        <begin position="1"/>
        <end position="49"/>
    </location>
</feature>
<accession>A0A7S3YX87</accession>
<sequence length="240" mass="26850">MLMQQQQQQQQQQVAAAAAAAAAQASRQQQQQTQQQQQAKATSIPVDVEAKELREKVRDKAQDVREQVSQQIAAKTAEKIHDVVLEKEGVEADEVEEEKIIEESAGSYVADRLQDRVHQMLMNIEKRIEDADKQMETLNVLDTDGDGLITEAELVVAIKDVLSEHNTEEEAQAIAKEVLSRASDKLKIGVSVKELIHLSKELRSRNFKSTEEKPKTGDDETKAESKSSDSKPKQDQIEHS</sequence>
<dbReference type="EMBL" id="HBIV01022894">
    <property type="protein sequence ID" value="CAE0664864.1"/>
    <property type="molecule type" value="Transcribed_RNA"/>
</dbReference>